<keyword evidence="1 2" id="KW-0732">Signal</keyword>
<reference evidence="4 5" key="1">
    <citation type="submission" date="2024-04" db="EMBL/GenBank/DDBJ databases">
        <title>Human intestinal bacterial collection.</title>
        <authorList>
            <person name="Pauvert C."/>
            <person name="Hitch T.C.A."/>
            <person name="Clavel T."/>
        </authorList>
    </citation>
    <scope>NUCLEOTIDE SEQUENCE [LARGE SCALE GENOMIC DNA]</scope>
    <source>
        <strain evidence="4 5">CLA-AA-H145</strain>
    </source>
</reference>
<dbReference type="InterPro" id="IPR027385">
    <property type="entry name" value="Beta-barrel_OMP"/>
</dbReference>
<evidence type="ECO:0000259" key="3">
    <source>
        <dbReference type="Pfam" id="PF13505"/>
    </source>
</evidence>
<evidence type="ECO:0000256" key="1">
    <source>
        <dbReference type="ARBA" id="ARBA00022729"/>
    </source>
</evidence>
<accession>A0ABV1FQK9</accession>
<dbReference type="Pfam" id="PF13505">
    <property type="entry name" value="OMP_b-brl"/>
    <property type="match status" value="1"/>
</dbReference>
<keyword evidence="5" id="KW-1185">Reference proteome</keyword>
<dbReference type="RefSeq" id="WP_215759777.1">
    <property type="nucleotide sequence ID" value="NZ_JAHKBE010000019.1"/>
</dbReference>
<evidence type="ECO:0000313" key="4">
    <source>
        <dbReference type="EMBL" id="MEQ2486663.1"/>
    </source>
</evidence>
<gene>
    <name evidence="4" type="ORF">AAAT34_06295</name>
</gene>
<protein>
    <submittedName>
        <fullName evidence="4">Outer membrane beta-barrel protein</fullName>
    </submittedName>
</protein>
<sequence>MRRILFLAAFLTMVVMSASAQKNFTVWYGANISSMSTDGTSPDSEAKFLNIGVDYTAPICNAFDWSVGAAYTTKGCKDWDPGFIQIDANAGWNFLKNDDFKLGILTGPYADLMVVKDDAEGEKTFSMGWQAGAKATYKDFSLKVGYEFGLTNVFDDGKSKLNGVYFRLGYSF</sequence>
<feature type="chain" id="PRO_5045924307" evidence="2">
    <location>
        <begin position="21"/>
        <end position="172"/>
    </location>
</feature>
<dbReference type="EMBL" id="JBBNFP010000019">
    <property type="protein sequence ID" value="MEQ2486663.1"/>
    <property type="molecule type" value="Genomic_DNA"/>
</dbReference>
<organism evidence="4 5">
    <name type="scientific">Hallella faecis</name>
    <dbReference type="NCBI Taxonomy" id="2841596"/>
    <lineage>
        <taxon>Bacteria</taxon>
        <taxon>Pseudomonadati</taxon>
        <taxon>Bacteroidota</taxon>
        <taxon>Bacteroidia</taxon>
        <taxon>Bacteroidales</taxon>
        <taxon>Prevotellaceae</taxon>
        <taxon>Hallella</taxon>
    </lineage>
</organism>
<feature type="domain" description="Outer membrane protein beta-barrel" evidence="3">
    <location>
        <begin position="6"/>
        <end position="172"/>
    </location>
</feature>
<evidence type="ECO:0000256" key="2">
    <source>
        <dbReference type="SAM" id="SignalP"/>
    </source>
</evidence>
<feature type="signal peptide" evidence="2">
    <location>
        <begin position="1"/>
        <end position="20"/>
    </location>
</feature>
<dbReference type="Proteomes" id="UP001487296">
    <property type="component" value="Unassembled WGS sequence"/>
</dbReference>
<name>A0ABV1FQK9_9BACT</name>
<comment type="caution">
    <text evidence="4">The sequence shown here is derived from an EMBL/GenBank/DDBJ whole genome shotgun (WGS) entry which is preliminary data.</text>
</comment>
<proteinExistence type="predicted"/>
<evidence type="ECO:0000313" key="5">
    <source>
        <dbReference type="Proteomes" id="UP001487296"/>
    </source>
</evidence>